<protein>
    <submittedName>
        <fullName evidence="1">Uncharacterized protein</fullName>
    </submittedName>
</protein>
<dbReference type="EMBL" id="WSGM01000021">
    <property type="protein sequence ID" value="KAE9728232.1"/>
    <property type="molecule type" value="Genomic_DNA"/>
</dbReference>
<sequence>MDNSTYIKAVLKSNKTIALAADKGVAAFQREFKKSINNIALGAERVSWISACFLNEYQDECRALEWEDMRMGKCIFEFFARKDPVADLILICLKYILGFYNEKERVMILAMVYNVYESYKVNARDSDDSLVYENNIYYINKCDDFYELPSDSTEKQKLLEGIAYVCNFSSWDLISEPLLATDGLFNPARIATDLVARKTVAYTFAKAAAESISLTLSARSKLNNRMGWLAFGLSYYGIVQKAAISARRLKMLNPDYYQMLYKNDLEMFFFLIESYLPPEIYHPSLFVGDKDVAVHFLRSLLK</sequence>
<accession>A0A3K3NGY5</accession>
<comment type="caution">
    <text evidence="1">The sequence shown here is derived from an EMBL/GenBank/DDBJ whole genome shotgun (WGS) entry which is preliminary data.</text>
</comment>
<dbReference type="Proteomes" id="UP000437875">
    <property type="component" value="Unassembled WGS sequence"/>
</dbReference>
<organism evidence="1 2">
    <name type="scientific">Escherichia coli</name>
    <dbReference type="NCBI Taxonomy" id="562"/>
    <lineage>
        <taxon>Bacteria</taxon>
        <taxon>Pseudomonadati</taxon>
        <taxon>Pseudomonadota</taxon>
        <taxon>Gammaproteobacteria</taxon>
        <taxon>Enterobacterales</taxon>
        <taxon>Enterobacteriaceae</taxon>
        <taxon>Escherichia</taxon>
    </lineage>
</organism>
<evidence type="ECO:0000313" key="1">
    <source>
        <dbReference type="EMBL" id="KAE9728232.1"/>
    </source>
</evidence>
<dbReference type="RefSeq" id="WP_021540052.1">
    <property type="nucleotide sequence ID" value="NZ_BFSI01000119.1"/>
</dbReference>
<evidence type="ECO:0000313" key="2">
    <source>
        <dbReference type="Proteomes" id="UP000437875"/>
    </source>
</evidence>
<name>A0A3K3NGY5_ECOLX</name>
<reference evidence="1 2" key="1">
    <citation type="submission" date="2019-10" db="EMBL/GenBank/DDBJ databases">
        <title>Antimicrobial-resistant enteric bacteria are widely distributed amongst people, animals and the environment in northern Tanzania.</title>
        <authorList>
            <person name="Subbiah M."/>
            <person name="Call D.R."/>
        </authorList>
    </citation>
    <scope>NUCLEOTIDE SEQUENCE [LARGE SCALE GENOMIC DNA]</scope>
    <source>
        <strain evidence="1 2">TzEc067</strain>
    </source>
</reference>
<dbReference type="AlphaFoldDB" id="A0A3K3NGY5"/>
<proteinExistence type="predicted"/>
<gene>
    <name evidence="1" type="ORF">GP711_23030</name>
</gene>